<keyword evidence="1" id="KW-0812">Transmembrane</keyword>
<evidence type="ECO:0000256" key="1">
    <source>
        <dbReference type="SAM" id="Phobius"/>
    </source>
</evidence>
<gene>
    <name evidence="2" type="ORF">L2737_11995</name>
</gene>
<evidence type="ECO:0000313" key="2">
    <source>
        <dbReference type="EMBL" id="MCL1046046.1"/>
    </source>
</evidence>
<organism evidence="2 3">
    <name type="scientific">Shewanella electrodiphila</name>
    <dbReference type="NCBI Taxonomy" id="934143"/>
    <lineage>
        <taxon>Bacteria</taxon>
        <taxon>Pseudomonadati</taxon>
        <taxon>Pseudomonadota</taxon>
        <taxon>Gammaproteobacteria</taxon>
        <taxon>Alteromonadales</taxon>
        <taxon>Shewanellaceae</taxon>
        <taxon>Shewanella</taxon>
    </lineage>
</organism>
<dbReference type="EMBL" id="JAKIKU010000005">
    <property type="protein sequence ID" value="MCL1046046.1"/>
    <property type="molecule type" value="Genomic_DNA"/>
</dbReference>
<comment type="caution">
    <text evidence="2">The sequence shown here is derived from an EMBL/GenBank/DDBJ whole genome shotgun (WGS) entry which is preliminary data.</text>
</comment>
<name>A0ABT0KR84_9GAMM</name>
<evidence type="ECO:0000313" key="3">
    <source>
        <dbReference type="Proteomes" id="UP001202134"/>
    </source>
</evidence>
<protein>
    <submittedName>
        <fullName evidence="2">Uncharacterized protein</fullName>
    </submittedName>
</protein>
<reference evidence="2 3" key="1">
    <citation type="submission" date="2022-01" db="EMBL/GenBank/DDBJ databases">
        <title>Whole genome-based taxonomy of the Shewanellaceae.</title>
        <authorList>
            <person name="Martin-Rodriguez A.J."/>
        </authorList>
    </citation>
    <scope>NUCLEOTIDE SEQUENCE [LARGE SCALE GENOMIC DNA]</scope>
    <source>
        <strain evidence="2 3">DSM 24955</strain>
    </source>
</reference>
<accession>A0ABT0KR84</accession>
<sequence length="54" mass="5886">MDFILNILVALGLVPAKDLADSMQKSKTLTVMVIVGLILFGGFVFFLFHMAGNQ</sequence>
<keyword evidence="1" id="KW-1133">Transmembrane helix</keyword>
<dbReference type="Proteomes" id="UP001202134">
    <property type="component" value="Unassembled WGS sequence"/>
</dbReference>
<dbReference type="RefSeq" id="WP_248955855.1">
    <property type="nucleotide sequence ID" value="NZ_JAKIKU010000005.1"/>
</dbReference>
<proteinExistence type="predicted"/>
<feature type="transmembrane region" description="Helical" evidence="1">
    <location>
        <begin position="30"/>
        <end position="48"/>
    </location>
</feature>
<keyword evidence="1" id="KW-0472">Membrane</keyword>
<keyword evidence="3" id="KW-1185">Reference proteome</keyword>